<dbReference type="Proteomes" id="UP000226106">
    <property type="component" value="Unassembled WGS sequence"/>
</dbReference>
<proteinExistence type="predicted"/>
<name>A0A9X7AN58_BACTU</name>
<organism evidence="1 2">
    <name type="scientific">Bacillus thuringiensis</name>
    <dbReference type="NCBI Taxonomy" id="1428"/>
    <lineage>
        <taxon>Bacteria</taxon>
        <taxon>Bacillati</taxon>
        <taxon>Bacillota</taxon>
        <taxon>Bacilli</taxon>
        <taxon>Bacillales</taxon>
        <taxon>Bacillaceae</taxon>
        <taxon>Bacillus</taxon>
        <taxon>Bacillus cereus group</taxon>
    </lineage>
</organism>
<dbReference type="EMBL" id="NVCO01000039">
    <property type="protein sequence ID" value="PFT45903.1"/>
    <property type="molecule type" value="Genomic_DNA"/>
</dbReference>
<comment type="caution">
    <text evidence="1">The sequence shown here is derived from an EMBL/GenBank/DDBJ whole genome shotgun (WGS) entry which is preliminary data.</text>
</comment>
<accession>A0A9X7AN58</accession>
<reference evidence="1 2" key="1">
    <citation type="submission" date="2017-09" db="EMBL/GenBank/DDBJ databases">
        <title>Large-scale bioinformatics analysis of Bacillus genomes uncovers conserved roles of natural products in bacterial physiology.</title>
        <authorList>
            <consortium name="Agbiome Team Llc"/>
            <person name="Bleich R.M."/>
            <person name="Grubbs K.J."/>
            <person name="Santa Maria K.C."/>
            <person name="Allen S.E."/>
            <person name="Farag S."/>
            <person name="Shank E.A."/>
            <person name="Bowers A."/>
        </authorList>
    </citation>
    <scope>NUCLEOTIDE SEQUENCE [LARGE SCALE GENOMIC DNA]</scope>
    <source>
        <strain evidence="1 2">AFS065400</strain>
    </source>
</reference>
<dbReference type="AlphaFoldDB" id="A0A9X7AN58"/>
<evidence type="ECO:0000313" key="1">
    <source>
        <dbReference type="EMBL" id="PFT45903.1"/>
    </source>
</evidence>
<gene>
    <name evidence="1" type="ORF">COK72_14130</name>
</gene>
<dbReference type="RefSeq" id="WP_098640601.1">
    <property type="nucleotide sequence ID" value="NZ_NVCO01000039.1"/>
</dbReference>
<evidence type="ECO:0000313" key="2">
    <source>
        <dbReference type="Proteomes" id="UP000226106"/>
    </source>
</evidence>
<protein>
    <submittedName>
        <fullName evidence="1">Uncharacterized protein</fullName>
    </submittedName>
</protein>
<sequence>MRYRILIDKRLNALGEAERLFGYSSVAAYVQRCNLIAALITELLQVNFQNSLLEEVLRRETRALQHQFELMTPRKNYNNPALFNMRIKDGFPCYTSIQIQLGDQEDLEADFLQEKIIELDRQSFGKLLSFKFYLYCIDPKGIPFVFLDPLSTEEFLNGCYRDGRPVTHGHLSAKKRREVRCAGHLMRITAPFISSEGLLVTRASGHFRPGPESRRSIFIMAKEKIGISNLKAVIVT</sequence>